<dbReference type="PROSITE" id="PS50853">
    <property type="entry name" value="FN3"/>
    <property type="match status" value="1"/>
</dbReference>
<dbReference type="PANTHER" id="PTHR36251">
    <property type="entry name" value="FELS-1 PROPHAGE HOST SPECIFICITY PROTEIN-RELATED"/>
    <property type="match status" value="1"/>
</dbReference>
<reference evidence="2 3" key="1">
    <citation type="submission" date="2015-06" db="EMBL/GenBank/DDBJ databases">
        <title>Genome sequence of Pseudoalteromonas peptidolytica.</title>
        <authorList>
            <person name="Xie B.-B."/>
            <person name="Rong J.-C."/>
            <person name="Qin Q.-L."/>
            <person name="Zhang Y.-Z."/>
        </authorList>
    </citation>
    <scope>NUCLEOTIDE SEQUENCE [LARGE SCALE GENOMIC DNA]</scope>
    <source>
        <strain evidence="2 3">F12-50-A1</strain>
    </source>
</reference>
<comment type="caution">
    <text evidence="2">The sequence shown here is derived from an EMBL/GenBank/DDBJ whole genome shotgun (WGS) entry which is preliminary data.</text>
</comment>
<dbReference type="SMART" id="SM00060">
    <property type="entry name" value="FN3"/>
    <property type="match status" value="2"/>
</dbReference>
<dbReference type="Proteomes" id="UP000660708">
    <property type="component" value="Unassembled WGS sequence"/>
</dbReference>
<accession>A0A8I0MYP2</accession>
<organism evidence="2 3">
    <name type="scientific">Pseudoalteromonas peptidolytica F12-50-A1</name>
    <dbReference type="NCBI Taxonomy" id="1315280"/>
    <lineage>
        <taxon>Bacteria</taxon>
        <taxon>Pseudomonadati</taxon>
        <taxon>Pseudomonadota</taxon>
        <taxon>Gammaproteobacteria</taxon>
        <taxon>Alteromonadales</taxon>
        <taxon>Pseudoalteromonadaceae</taxon>
        <taxon>Pseudoalteromonas</taxon>
    </lineage>
</organism>
<dbReference type="PANTHER" id="PTHR36251:SF2">
    <property type="entry name" value="GIFSY-2 PROPHAGE HOST SPECIFICITY PROTEIN J, PHAGE LAMBDA"/>
    <property type="match status" value="1"/>
</dbReference>
<protein>
    <recommendedName>
        <fullName evidence="1">Fibronectin type-III domain-containing protein</fullName>
    </recommendedName>
</protein>
<dbReference type="InterPro" id="IPR053171">
    <property type="entry name" value="Viral_Tip_Attach_Protein"/>
</dbReference>
<evidence type="ECO:0000259" key="1">
    <source>
        <dbReference type="PROSITE" id="PS50853"/>
    </source>
</evidence>
<dbReference type="RefSeq" id="WP_147389473.1">
    <property type="nucleotide sequence ID" value="NZ_AQHF01000032.1"/>
</dbReference>
<dbReference type="CDD" id="cd00063">
    <property type="entry name" value="FN3"/>
    <property type="match status" value="2"/>
</dbReference>
<keyword evidence="3" id="KW-1185">Reference proteome</keyword>
<name>A0A8I0MYP2_9GAMM</name>
<gene>
    <name evidence="2" type="ORF">PPEP_a4577</name>
</gene>
<evidence type="ECO:0000313" key="2">
    <source>
        <dbReference type="EMBL" id="MBE0348291.1"/>
    </source>
</evidence>
<dbReference type="Gene3D" id="1.20.5.340">
    <property type="match status" value="1"/>
</dbReference>
<dbReference type="InterPro" id="IPR003961">
    <property type="entry name" value="FN3_dom"/>
</dbReference>
<dbReference type="EMBL" id="AQHF01000032">
    <property type="protein sequence ID" value="MBE0348291.1"/>
    <property type="molecule type" value="Genomic_DNA"/>
</dbReference>
<feature type="domain" description="Fibronectin type-III" evidence="1">
    <location>
        <begin position="535"/>
        <end position="622"/>
    </location>
</feature>
<dbReference type="InterPro" id="IPR036116">
    <property type="entry name" value="FN3_sf"/>
</dbReference>
<dbReference type="SUPFAM" id="SSF49265">
    <property type="entry name" value="Fibronectin type III"/>
    <property type="match status" value="1"/>
</dbReference>
<sequence>MGFFNDVFKFLFGWMVPEPKQPDSGTLLTKPASDNPVNVIYGKRKTTGTIVFQNTTNPDDGDDVENDLLHMVIVWGEAVHSIDEVYLGDDPITHQKYNGLAYAINFPNGMGNYYYDELAKAGFDPKNKNHRLDGCAVSYIRLEWSIEKDTPFRGVPQVSALLSGRRVRPMSGGAARYSQNPAECLFDYLTNKVYGKGLSSADLDVSSFKRAVAICNQQVPKYQGASVKKPLFTTNVILDTSNQVIDNVTTLLKPMRAYLPEINGKLTLVIEQDDAPVNLTITDKHIRKSLKYSESGKEQWYNRVIVEFDDKDKRYSKQQVSWPEPDSDLFRTWLQQDNGELLEQRVTVNAITDYYEARQYARVLAMLSRESLTLELEVSPVALQYTFGDVIPVYYEKLGFNNKPFRLLKSIQLPDGWFKLTLQEHQPYIYNWLLGGSRAPIPDSTLPDPSNVSIPENLQTEVLEDGRVRLFWESIHHRFVVRIIKQGALKSELTVVQNECVLDELSAGTYQVKVRAINGLGYRSDWAALSFEVVRPVAPSISVTSKTHTTVNFMATLAKSGVGTKFEWIFDGFENSVSATGSTFTVTGLEPKTEYMIRCRAVNPSGVSPWAEHKFSTGAAPKNEQLSQLYFDLTQSPTWTALGGEWLPKELSNNVTVIVRDKRTKEVIAHQLLVVHLNEVLGTLDIEVTNDKSNSSDSELALEYQGLGTASLTIVAYHDGEVARQSFSSIGVTAREIDEIKDKIAAADILGDSTLKSILSGFEVFEQDLRSTLTLEKKTDLTNTKVVEVFAQQASDREAFSLKTLELQASVNENLAYLKQTYITKADTETAISLVRTQLQSQVNENKSNIEQNYLTKADTEMAISQVRLELASTTDENRAYVQQNYLTKTDTEEAISQVRIETNARFEQNESNLAQNYYSSADTDEAISAASTVLEAKMDGKIGAVSDRLDTVKSTADGNSSAISQLTLRANGLDQSVSAAFNRIYNVEVDADNNSSAISAMFTRANDIENGLDAVSGRVSQVEAKSDGTASAVESLSSRVSSAEHGVSSANIELSSHASRLGGLESKVSLSVTYNGLITGLDITPGKMAFAADAFEWHTSSSHVIRSRNGGIAGFTNGGFRWGIESTGSAYFNYVHADNMTLGSDNSKVSVAADIIGIYTGVRSSAKNWAFYAQQGAIGPHTSAHEGLLPKEINPEVGDIVCDVELIHIADISNAIGTLRLSNHRLDGDVRGVYTARRPLEIDQPAGLKGFEGWEQLAEPYDIAIFNAGGEGAINVCSEGGDLKTNDYICASSIPGKGMRLPDDAPISKAVAQNRFPITFPKDGEIHFARAAAIYIKG</sequence>
<dbReference type="Gene3D" id="2.60.40.10">
    <property type="entry name" value="Immunoglobulins"/>
    <property type="match status" value="1"/>
</dbReference>
<evidence type="ECO:0000313" key="3">
    <source>
        <dbReference type="Proteomes" id="UP000660708"/>
    </source>
</evidence>
<dbReference type="InterPro" id="IPR013783">
    <property type="entry name" value="Ig-like_fold"/>
</dbReference>
<proteinExistence type="predicted"/>